<dbReference type="OrthoDB" id="152248at2759"/>
<keyword evidence="3" id="KW-1185">Reference proteome</keyword>
<dbReference type="VEuPathDB" id="FungiDB:JI435_113970"/>
<organism evidence="2 3">
    <name type="scientific">Phaeosphaeria nodorum (strain SN15 / ATCC MYA-4574 / FGSC 10173)</name>
    <name type="common">Glume blotch fungus</name>
    <name type="synonym">Parastagonospora nodorum</name>
    <dbReference type="NCBI Taxonomy" id="321614"/>
    <lineage>
        <taxon>Eukaryota</taxon>
        <taxon>Fungi</taxon>
        <taxon>Dikarya</taxon>
        <taxon>Ascomycota</taxon>
        <taxon>Pezizomycotina</taxon>
        <taxon>Dothideomycetes</taxon>
        <taxon>Pleosporomycetidae</taxon>
        <taxon>Pleosporales</taxon>
        <taxon>Pleosporineae</taxon>
        <taxon>Phaeosphaeriaceae</taxon>
        <taxon>Parastagonospora</taxon>
    </lineage>
</organism>
<dbReference type="PANTHER" id="PTHR38847:SF1">
    <property type="entry name" value="PSEUDOURIDINE SYNTHASE RSUA_RLUA-LIKE DOMAIN-CONTAINING PROTEIN"/>
    <property type="match status" value="1"/>
</dbReference>
<dbReference type="PANTHER" id="PTHR38847">
    <property type="match status" value="1"/>
</dbReference>
<dbReference type="Pfam" id="PF14273">
    <property type="entry name" value="DUF4360"/>
    <property type="match status" value="1"/>
</dbReference>
<sequence>MKYTFATLALAAASLANPVPTTSSDAPSSFKIVNVVSGGSGCPQGSIDVNWTDNKIFPIYFSPAFTARVGSRADATDSRKNCQLNLKLSYDSGFSFSVYSADYTGWADLDSGVTGTVKASYYFSGETEQGSAALSIPGPFHGKYFKQDNVDLAVWSPCGAGEALLNVNSEVSLSPFATSASGVLASTREGGRLVNNLYFAWRKC</sequence>
<protein>
    <recommendedName>
        <fullName evidence="4">Secreted protein</fullName>
    </recommendedName>
</protein>
<reference evidence="3" key="1">
    <citation type="journal article" date="2021" name="BMC Genomics">
        <title>Chromosome-level genome assembly and manually-curated proteome of model necrotroph Parastagonospora nodorum Sn15 reveals a genome-wide trove of candidate effector homologs, and redundancy of virulence-related functions within an accessory chromosome.</title>
        <authorList>
            <person name="Bertazzoni S."/>
            <person name="Jones D.A.B."/>
            <person name="Phan H.T."/>
            <person name="Tan K.-C."/>
            <person name="Hane J.K."/>
        </authorList>
    </citation>
    <scope>NUCLEOTIDE SEQUENCE [LARGE SCALE GENOMIC DNA]</scope>
    <source>
        <strain evidence="3">SN15 / ATCC MYA-4574 / FGSC 10173)</strain>
    </source>
</reference>
<evidence type="ECO:0000313" key="3">
    <source>
        <dbReference type="Proteomes" id="UP000663193"/>
    </source>
</evidence>
<evidence type="ECO:0000313" key="2">
    <source>
        <dbReference type="EMBL" id="QRD02655.1"/>
    </source>
</evidence>
<gene>
    <name evidence="2" type="ORF">JI435_113970</name>
</gene>
<feature type="chain" id="PRO_5031329314" description="Secreted protein" evidence="1">
    <location>
        <begin position="17"/>
        <end position="204"/>
    </location>
</feature>
<dbReference type="InterPro" id="IPR025649">
    <property type="entry name" value="DUF4360"/>
</dbReference>
<evidence type="ECO:0008006" key="4">
    <source>
        <dbReference type="Google" id="ProtNLM"/>
    </source>
</evidence>
<dbReference type="AlphaFoldDB" id="A0A7U2FCB5"/>
<feature type="signal peptide" evidence="1">
    <location>
        <begin position="1"/>
        <end position="16"/>
    </location>
</feature>
<dbReference type="Proteomes" id="UP000663193">
    <property type="component" value="Chromosome 14"/>
</dbReference>
<evidence type="ECO:0000256" key="1">
    <source>
        <dbReference type="SAM" id="SignalP"/>
    </source>
</evidence>
<keyword evidence="1" id="KW-0732">Signal</keyword>
<dbReference type="EMBL" id="CP069036">
    <property type="protein sequence ID" value="QRD02655.1"/>
    <property type="molecule type" value="Genomic_DNA"/>
</dbReference>
<proteinExistence type="predicted"/>
<name>A0A7U2FCB5_PHANO</name>
<accession>A0A7U2FCB5</accession>